<dbReference type="InterPro" id="IPR003737">
    <property type="entry name" value="GlcNAc_PI_deacetylase-related"/>
</dbReference>
<organism evidence="1 2">
    <name type="scientific">Anaerobaca lacustris</name>
    <dbReference type="NCBI Taxonomy" id="3044600"/>
    <lineage>
        <taxon>Bacteria</taxon>
        <taxon>Pseudomonadati</taxon>
        <taxon>Planctomycetota</taxon>
        <taxon>Phycisphaerae</taxon>
        <taxon>Sedimentisphaerales</taxon>
        <taxon>Anaerobacaceae</taxon>
        <taxon>Anaerobaca</taxon>
    </lineage>
</organism>
<keyword evidence="2" id="KW-1185">Reference proteome</keyword>
<evidence type="ECO:0000313" key="2">
    <source>
        <dbReference type="Proteomes" id="UP001431776"/>
    </source>
</evidence>
<evidence type="ECO:0000313" key="1">
    <source>
        <dbReference type="EMBL" id="MDI6449650.1"/>
    </source>
</evidence>
<accession>A0AAW6TYF3</accession>
<dbReference type="PANTHER" id="PTHR12993:SF11">
    <property type="entry name" value="N-ACETYLGLUCOSAMINYL-PHOSPHATIDYLINOSITOL DE-N-ACETYLASE"/>
    <property type="match status" value="1"/>
</dbReference>
<dbReference type="AlphaFoldDB" id="A0AAW6TYF3"/>
<dbReference type="InterPro" id="IPR024078">
    <property type="entry name" value="LmbE-like_dom_sf"/>
</dbReference>
<dbReference type="Proteomes" id="UP001431776">
    <property type="component" value="Unassembled WGS sequence"/>
</dbReference>
<dbReference type="SUPFAM" id="SSF102588">
    <property type="entry name" value="LmbE-like"/>
    <property type="match status" value="1"/>
</dbReference>
<dbReference type="EMBL" id="JASCXX010000012">
    <property type="protein sequence ID" value="MDI6449650.1"/>
    <property type="molecule type" value="Genomic_DNA"/>
</dbReference>
<dbReference type="GO" id="GO:0016811">
    <property type="term" value="F:hydrolase activity, acting on carbon-nitrogen (but not peptide) bonds, in linear amides"/>
    <property type="evidence" value="ECO:0007669"/>
    <property type="project" value="TreeGrafter"/>
</dbReference>
<reference evidence="1" key="1">
    <citation type="submission" date="2023-05" db="EMBL/GenBank/DDBJ databases">
        <title>Anaerotaeda fermentans gen. nov., sp. nov., a novel anaerobic planctomycete of the new family within the order Sedimentisphaerales isolated from Taman Peninsula, Russia.</title>
        <authorList>
            <person name="Khomyakova M.A."/>
            <person name="Merkel A.Y."/>
            <person name="Slobodkin A.I."/>
        </authorList>
    </citation>
    <scope>NUCLEOTIDE SEQUENCE</scope>
    <source>
        <strain evidence="1">M17dextr</strain>
    </source>
</reference>
<protein>
    <submittedName>
        <fullName evidence="1">PIG-L family deacetylase</fullName>
    </submittedName>
</protein>
<comment type="caution">
    <text evidence="1">The sequence shown here is derived from an EMBL/GenBank/DDBJ whole genome shotgun (WGS) entry which is preliminary data.</text>
</comment>
<dbReference type="RefSeq" id="WP_349245058.1">
    <property type="nucleotide sequence ID" value="NZ_JASCXX010000012.1"/>
</dbReference>
<proteinExistence type="predicted"/>
<dbReference type="PANTHER" id="PTHR12993">
    <property type="entry name" value="N-ACETYLGLUCOSAMINYL-PHOSPHATIDYLINOSITOL DE-N-ACETYLASE-RELATED"/>
    <property type="match status" value="1"/>
</dbReference>
<name>A0AAW6TYF3_9BACT</name>
<dbReference type="Gene3D" id="3.40.50.10320">
    <property type="entry name" value="LmbE-like"/>
    <property type="match status" value="1"/>
</dbReference>
<dbReference type="Pfam" id="PF02585">
    <property type="entry name" value="PIG-L"/>
    <property type="match status" value="1"/>
</dbReference>
<sequence length="253" mass="28195">MSDDKVVLSLGAHPDDAEFMCAGTLALLRERGWQVHIATFTPGDCGTIEYSREEISRIRKSEAAKAVALLDGQYHCLECDDAFIMYDRPTLVKAIALIRKVRPKIVFTLSPSDYMVDHDMASKLTQSACFCCGIVNIDTPGAEPFEPIPHLYYADPVEGKDKFGTQIPPGTIVDVTGVMDVKTKMLVCHESQRNWLLAHHGIDEYTEQMKKLGRKRGADIGVEFAEGFRQHLGHAYPQDNLLKAELGDLVRTK</sequence>
<gene>
    <name evidence="1" type="ORF">QJ522_11395</name>
</gene>